<feature type="transmembrane region" description="Helical" evidence="8">
    <location>
        <begin position="379"/>
        <end position="396"/>
    </location>
</feature>
<dbReference type="EMBL" id="CP002039">
    <property type="protein sequence ID" value="ADJ62198.1"/>
    <property type="molecule type" value="Genomic_DNA"/>
</dbReference>
<accession>D8IZ78</accession>
<keyword evidence="3" id="KW-0808">Transferase</keyword>
<evidence type="ECO:0000256" key="4">
    <source>
        <dbReference type="ARBA" id="ARBA00022692"/>
    </source>
</evidence>
<feature type="domain" description="Acyltransferase 3" evidence="9">
    <location>
        <begin position="35"/>
        <end position="365"/>
    </location>
</feature>
<dbReference type="AlphaFoldDB" id="D8IZ78"/>
<dbReference type="InterPro" id="IPR050879">
    <property type="entry name" value="Acyltransferase_3"/>
</dbReference>
<dbReference type="PANTHER" id="PTHR23028:SF53">
    <property type="entry name" value="ACYL_TRANSF_3 DOMAIN-CONTAINING PROTEIN"/>
    <property type="match status" value="1"/>
</dbReference>
<dbReference type="GO" id="GO:0009103">
    <property type="term" value="P:lipopolysaccharide biosynthetic process"/>
    <property type="evidence" value="ECO:0007669"/>
    <property type="project" value="TreeGrafter"/>
</dbReference>
<feature type="domain" description="SGNH" evidence="10">
    <location>
        <begin position="426"/>
        <end position="655"/>
    </location>
</feature>
<proteinExistence type="predicted"/>
<feature type="transmembrane region" description="Helical" evidence="8">
    <location>
        <begin position="216"/>
        <end position="237"/>
    </location>
</feature>
<dbReference type="InterPro" id="IPR043968">
    <property type="entry name" value="SGNH"/>
</dbReference>
<keyword evidence="6 8" id="KW-0472">Membrane</keyword>
<feature type="transmembrane region" description="Helical" evidence="8">
    <location>
        <begin position="193"/>
        <end position="210"/>
    </location>
</feature>
<comment type="subcellular location">
    <subcellularLocation>
        <location evidence="1">Cell membrane</location>
        <topology evidence="1">Multi-pass membrane protein</topology>
    </subcellularLocation>
</comment>
<keyword evidence="5 8" id="KW-1133">Transmembrane helix</keyword>
<evidence type="ECO:0000256" key="8">
    <source>
        <dbReference type="SAM" id="Phobius"/>
    </source>
</evidence>
<feature type="transmembrane region" description="Helical" evidence="8">
    <location>
        <begin position="60"/>
        <end position="80"/>
    </location>
</feature>
<name>D8IZ78_HERSS</name>
<sequence>MRTVEMRASLHGARTIMQVSKPESAQGKPLSYRPDIDGLRAIAIVSVVVFHAFPDAMPGGFIGVDIFFVISGFLISSIIFRQLDQGRFSFTDFYVHRIRRIFPALILVLASCFVLGWFSLLPEEYRQLGKHMAAGAGFIQNLVLWKESGYFDVESDMKPLLHLWSLSVEEQFYLVYPLLVCGLWRARMPLRNSLVLLMLASFALNLWWVAQDPVKTFYLPFTRVWELLAGALCAFGVMRKGVAFSTSSFRLPHLPSIHLRSVLGLALLLCGLVLIDRHRYFPGAWALLPVTGAVLLVSSGPQAWVNRHLLSRPLLVWIGLVSYLLYLWHWPILSFMHILTPTRPGAPLPLAAVALSVLLAWLTYRLLERPVRFGAKSWMVPALLALLLSVTATAGYNDFQRNGLSFRLATHYAEQPLFVGTTDATCTADGGAGLEFCRQSRPGAPTIVVIGDSHAWHLYDGLASYAAQNGDIIGMRAVGACLGFSGVSADTKRHDCAPARDSIASAARQASVRTVVLSARLDIYDRELPGEVFEGALRDMLATLTAAGKKVIFVMDIPILDFHPKYCLDISMPLRPKTTSLPNCAIQQAVFAQHTQHYRETVNALLRQFPQVQAFDAAAPLCDHQQCWAMKDGQLLYRDYDHLSTIGSTLVAQTLWPLIHPIPQPGLRAAATKASPARKRS</sequence>
<feature type="transmembrane region" description="Helical" evidence="8">
    <location>
        <begin position="257"/>
        <end position="274"/>
    </location>
</feature>
<evidence type="ECO:0000256" key="1">
    <source>
        <dbReference type="ARBA" id="ARBA00004651"/>
    </source>
</evidence>
<gene>
    <name evidence="11" type="ordered locus">Hsero_0679</name>
</gene>
<keyword evidence="12" id="KW-1185">Reference proteome</keyword>
<feature type="transmembrane region" description="Helical" evidence="8">
    <location>
        <begin position="101"/>
        <end position="120"/>
    </location>
</feature>
<organism evidence="11 12">
    <name type="scientific">Herbaspirillum seropedicae (strain SmR1)</name>
    <dbReference type="NCBI Taxonomy" id="757424"/>
    <lineage>
        <taxon>Bacteria</taxon>
        <taxon>Pseudomonadati</taxon>
        <taxon>Pseudomonadota</taxon>
        <taxon>Betaproteobacteria</taxon>
        <taxon>Burkholderiales</taxon>
        <taxon>Oxalobacteraceae</taxon>
        <taxon>Herbaspirillum</taxon>
    </lineage>
</organism>
<dbReference type="InterPro" id="IPR002656">
    <property type="entry name" value="Acyl_transf_3_dom"/>
</dbReference>
<evidence type="ECO:0000256" key="2">
    <source>
        <dbReference type="ARBA" id="ARBA00022475"/>
    </source>
</evidence>
<feature type="transmembrane region" description="Helical" evidence="8">
    <location>
        <begin position="280"/>
        <end position="297"/>
    </location>
</feature>
<dbReference type="Proteomes" id="UP000000329">
    <property type="component" value="Chromosome"/>
</dbReference>
<dbReference type="GO" id="GO:0016747">
    <property type="term" value="F:acyltransferase activity, transferring groups other than amino-acyl groups"/>
    <property type="evidence" value="ECO:0007669"/>
    <property type="project" value="InterPro"/>
</dbReference>
<dbReference type="Pfam" id="PF01757">
    <property type="entry name" value="Acyl_transf_3"/>
    <property type="match status" value="1"/>
</dbReference>
<dbReference type="HOGENOM" id="CLU_005679_10_1_4"/>
<dbReference type="GO" id="GO:0005886">
    <property type="term" value="C:plasma membrane"/>
    <property type="evidence" value="ECO:0007669"/>
    <property type="project" value="UniProtKB-SubCell"/>
</dbReference>
<evidence type="ECO:0000313" key="11">
    <source>
        <dbReference type="EMBL" id="ADJ62198.1"/>
    </source>
</evidence>
<dbReference type="InterPro" id="IPR036514">
    <property type="entry name" value="SGNH_hydro_sf"/>
</dbReference>
<dbReference type="eggNOG" id="COG1835">
    <property type="taxonomic scope" value="Bacteria"/>
</dbReference>
<evidence type="ECO:0000259" key="10">
    <source>
        <dbReference type="Pfam" id="PF19040"/>
    </source>
</evidence>
<feature type="transmembrane region" description="Helical" evidence="8">
    <location>
        <begin position="348"/>
        <end position="367"/>
    </location>
</feature>
<evidence type="ECO:0000256" key="5">
    <source>
        <dbReference type="ARBA" id="ARBA00022989"/>
    </source>
</evidence>
<evidence type="ECO:0000313" key="12">
    <source>
        <dbReference type="Proteomes" id="UP000000329"/>
    </source>
</evidence>
<dbReference type="KEGG" id="hse:Hsero_0679"/>
<protein>
    <submittedName>
        <fullName evidence="11">O-antigen acetylase</fullName>
    </submittedName>
</protein>
<evidence type="ECO:0000256" key="6">
    <source>
        <dbReference type="ARBA" id="ARBA00023136"/>
    </source>
</evidence>
<evidence type="ECO:0000256" key="3">
    <source>
        <dbReference type="ARBA" id="ARBA00022679"/>
    </source>
</evidence>
<feature type="transmembrane region" description="Helical" evidence="8">
    <location>
        <begin position="161"/>
        <end position="181"/>
    </location>
</feature>
<feature type="transmembrane region" description="Helical" evidence="8">
    <location>
        <begin position="38"/>
        <end position="54"/>
    </location>
</feature>
<keyword evidence="2" id="KW-1003">Cell membrane</keyword>
<evidence type="ECO:0000259" key="9">
    <source>
        <dbReference type="Pfam" id="PF01757"/>
    </source>
</evidence>
<dbReference type="Pfam" id="PF19040">
    <property type="entry name" value="SGNH"/>
    <property type="match status" value="1"/>
</dbReference>
<reference evidence="11 12" key="1">
    <citation type="submission" date="2010-04" db="EMBL/GenBank/DDBJ databases">
        <title>The genome of Herbaspirillum seropedicae SmR1, an endophytic, nitrogen-fixing, plant-growth promoting beta-Proteobacteria.</title>
        <authorList>
            <person name="Pedrosa F.O."/>
            <person name="Monteiro R.A."/>
            <person name="Wassem R."/>
            <person name="Cruz L.M."/>
            <person name="Ayub R.A."/>
            <person name="Colauto N.B."/>
            <person name="Fernandez M.A."/>
            <person name="Fungaro M.H.P."/>
            <person name="Grisard E.C."/>
            <person name="Hungria M."/>
            <person name="Madeira H.M.F."/>
            <person name="Nodari R.O."/>
            <person name="Osaku C.A."/>
            <person name="Petzl-Erler M.L."/>
            <person name="Terenzi H."/>
            <person name="Vieira L.G.E."/>
            <person name="Almeida M.I.M."/>
            <person name="Alves L.R."/>
            <person name="Arantes O.M.N."/>
            <person name="Balsanelli E."/>
            <person name="Barcellos F.G."/>
            <person name="Baura V.A."/>
            <person name="Binde D.R."/>
            <person name="Campo R.J."/>
            <person name="Chubatsu L.S."/>
            <person name="Chueire L.M.O."/>
            <person name="Ciferri R.R."/>
            <person name="Correa L.C."/>
            <person name="da Conceicao Silva J.L."/>
            <person name="Dabul A.N.G."/>
            <person name="Dambros B.P."/>
            <person name="Faoro H."/>
            <person name="Favetti A."/>
            <person name="Friedermann G."/>
            <person name="Furlaneto M.C."/>
            <person name="Gasques L.S."/>
            <person name="Gimenes C.C.T."/>
            <person name="Gioppo N.M.R."/>
            <person name="Glienke-Blanco C."/>
            <person name="Godoy L.P."/>
            <person name="Guerra M.P."/>
            <person name="Karp S."/>
            <person name="Kava-Cordeiro V."/>
            <person name="Margarido V.P."/>
            <person name="Mathioni S.M."/>
            <person name="Menck-Soares M.A."/>
            <person name="Murace N.K."/>
            <person name="Nicolas M.F."/>
            <person name="Oliveira C.E.C."/>
            <person name="Pagnan N.A.B."/>
            <person name="Pamphile J.A."/>
            <person name="Patussi E.V."/>
            <person name="Pereira L.F.P."/>
            <person name="Pereira-Ferrari L."/>
            <person name="Pinto F.G.S."/>
            <person name="Precoma C."/>
            <person name="Prioli A.J."/>
            <person name="Prioli S.M.A.P."/>
            <person name="Raittz R.T."/>
            <person name="Ramos H.J.O."/>
            <person name="Ribeiro E.M.S.F."/>
            <person name="Rigo L.U."/>
            <person name="Rocha C.L.M.S.C."/>
            <person name="Rocha S.N."/>
            <person name="Santos K."/>
            <person name="Satori D."/>
            <person name="Silva A.G."/>
            <person name="Simao R.C.G."/>
            <person name="Soares M.A.M."/>
            <person name="Souza E.M."/>
            <person name="Steffens M.B.R."/>
            <person name="Steindel M."/>
            <person name="Tadra-Sfeir M.Z."/>
            <person name="Takahashi E.K."/>
            <person name="Torres R.A."/>
            <person name="Valle J.S."/>
            <person name="Vernal J.I."/>
            <person name="Vilas-Boas L.A."/>
            <person name="Watanabe M.A.E."/>
            <person name="Weiss V.A."/>
            <person name="Yates M.A."/>
            <person name="Souza E.M."/>
        </authorList>
    </citation>
    <scope>NUCLEOTIDE SEQUENCE [LARGE SCALE GENOMIC DNA]</scope>
    <source>
        <strain evidence="11 12">SmR1</strain>
    </source>
</reference>
<dbReference type="STRING" id="757424.Hsero_0679"/>
<evidence type="ECO:0000256" key="7">
    <source>
        <dbReference type="ARBA" id="ARBA00023315"/>
    </source>
</evidence>
<keyword evidence="7" id="KW-0012">Acyltransferase</keyword>
<dbReference type="Gene3D" id="3.40.50.1110">
    <property type="entry name" value="SGNH hydrolase"/>
    <property type="match status" value="1"/>
</dbReference>
<feature type="transmembrane region" description="Helical" evidence="8">
    <location>
        <begin position="309"/>
        <end position="328"/>
    </location>
</feature>
<keyword evidence="4 8" id="KW-0812">Transmembrane</keyword>
<dbReference type="GO" id="GO:0016788">
    <property type="term" value="F:hydrolase activity, acting on ester bonds"/>
    <property type="evidence" value="ECO:0007669"/>
    <property type="project" value="UniProtKB-ARBA"/>
</dbReference>
<dbReference type="PANTHER" id="PTHR23028">
    <property type="entry name" value="ACETYLTRANSFERASE"/>
    <property type="match status" value="1"/>
</dbReference>
<dbReference type="SUPFAM" id="SSF52266">
    <property type="entry name" value="SGNH hydrolase"/>
    <property type="match status" value="1"/>
</dbReference>